<reference evidence="1" key="2">
    <citation type="submission" date="2018-08" db="UniProtKB">
        <authorList>
            <consortium name="EnsemblPlants"/>
        </authorList>
    </citation>
    <scope>IDENTIFICATION</scope>
    <source>
        <strain evidence="1">Yugu1</strain>
    </source>
</reference>
<dbReference type="Gramene" id="KQL23265">
    <property type="protein sequence ID" value="KQL23265"/>
    <property type="gene ID" value="SETIT_033766mg"/>
</dbReference>
<dbReference type="HOGENOM" id="CLU_3208521_0_0_1"/>
<evidence type="ECO:0000313" key="1">
    <source>
        <dbReference type="EnsemblPlants" id="KQL23265"/>
    </source>
</evidence>
<name>K4A4G2_SETIT</name>
<evidence type="ECO:0000313" key="2">
    <source>
        <dbReference type="Proteomes" id="UP000004995"/>
    </source>
</evidence>
<accession>K4A4G2</accession>
<dbReference type="InParanoid" id="K4A4G2"/>
<dbReference type="AlphaFoldDB" id="K4A4G2"/>
<proteinExistence type="predicted"/>
<reference evidence="2" key="1">
    <citation type="journal article" date="2012" name="Nat. Biotechnol.">
        <title>Reference genome sequence of the model plant Setaria.</title>
        <authorList>
            <person name="Bennetzen J.L."/>
            <person name="Schmutz J."/>
            <person name="Wang H."/>
            <person name="Percifield R."/>
            <person name="Hawkins J."/>
            <person name="Pontaroli A.C."/>
            <person name="Estep M."/>
            <person name="Feng L."/>
            <person name="Vaughn J.N."/>
            <person name="Grimwood J."/>
            <person name="Jenkins J."/>
            <person name="Barry K."/>
            <person name="Lindquist E."/>
            <person name="Hellsten U."/>
            <person name="Deshpande S."/>
            <person name="Wang X."/>
            <person name="Wu X."/>
            <person name="Mitros T."/>
            <person name="Triplett J."/>
            <person name="Yang X."/>
            <person name="Ye C.Y."/>
            <person name="Mauro-Herrera M."/>
            <person name="Wang L."/>
            <person name="Li P."/>
            <person name="Sharma M."/>
            <person name="Sharma R."/>
            <person name="Ronald P.C."/>
            <person name="Panaud O."/>
            <person name="Kellogg E.A."/>
            <person name="Brutnell T.P."/>
            <person name="Doust A.N."/>
            <person name="Tuskan G.A."/>
            <person name="Rokhsar D."/>
            <person name="Devos K.M."/>
        </authorList>
    </citation>
    <scope>NUCLEOTIDE SEQUENCE [LARGE SCALE GENOMIC DNA]</scope>
    <source>
        <strain evidence="2">cv. Yugu1</strain>
    </source>
</reference>
<organism evidence="1 2">
    <name type="scientific">Setaria italica</name>
    <name type="common">Foxtail millet</name>
    <name type="synonym">Panicum italicum</name>
    <dbReference type="NCBI Taxonomy" id="4555"/>
    <lineage>
        <taxon>Eukaryota</taxon>
        <taxon>Viridiplantae</taxon>
        <taxon>Streptophyta</taxon>
        <taxon>Embryophyta</taxon>
        <taxon>Tracheophyta</taxon>
        <taxon>Spermatophyta</taxon>
        <taxon>Magnoliopsida</taxon>
        <taxon>Liliopsida</taxon>
        <taxon>Poales</taxon>
        <taxon>Poaceae</taxon>
        <taxon>PACMAD clade</taxon>
        <taxon>Panicoideae</taxon>
        <taxon>Panicodae</taxon>
        <taxon>Paniceae</taxon>
        <taxon>Cenchrinae</taxon>
        <taxon>Setaria</taxon>
    </lineage>
</organism>
<dbReference type="EnsemblPlants" id="KQL23265">
    <property type="protein sequence ID" value="KQL23265"/>
    <property type="gene ID" value="SETIT_033766mg"/>
</dbReference>
<sequence length="45" mass="5379">MIRGASRTEICDQSHQGIENPYMHRRVTLHIDFVDQMLHCYLICF</sequence>
<dbReference type="EMBL" id="AGNK02000819">
    <property type="status" value="NOT_ANNOTATED_CDS"/>
    <property type="molecule type" value="Genomic_DNA"/>
</dbReference>
<keyword evidence="2" id="KW-1185">Reference proteome</keyword>
<protein>
    <submittedName>
        <fullName evidence="1">Uncharacterized protein</fullName>
    </submittedName>
</protein>
<dbReference type="Proteomes" id="UP000004995">
    <property type="component" value="Unassembled WGS sequence"/>
</dbReference>